<sequence>MCACVLGLLCRGLRTILFLRYSLSREVAGGDCLWLSVVLRASIPEYNCAPAIGVQSGLSAVAVRRELFCASRADVIMHQERDDAQGAAYQLDQRPGQVASWPIQNCGGGVAVRVLTSRVSRIVCACTG</sequence>
<proteinExistence type="predicted"/>
<evidence type="ECO:0000313" key="2">
    <source>
        <dbReference type="EMBL" id="TRY74272.1"/>
    </source>
</evidence>
<comment type="caution">
    <text evidence="2">The sequence shown here is derived from an EMBL/GenBank/DDBJ whole genome shotgun (WGS) entry which is preliminary data.</text>
</comment>
<feature type="signal peptide" evidence="1">
    <location>
        <begin position="1"/>
        <end position="24"/>
    </location>
</feature>
<evidence type="ECO:0000313" key="3">
    <source>
        <dbReference type="Proteomes" id="UP000316079"/>
    </source>
</evidence>
<evidence type="ECO:0008006" key="4">
    <source>
        <dbReference type="Google" id="ProtNLM"/>
    </source>
</evidence>
<organism evidence="2 3">
    <name type="scientific">Danionella cerebrum</name>
    <dbReference type="NCBI Taxonomy" id="2873325"/>
    <lineage>
        <taxon>Eukaryota</taxon>
        <taxon>Metazoa</taxon>
        <taxon>Chordata</taxon>
        <taxon>Craniata</taxon>
        <taxon>Vertebrata</taxon>
        <taxon>Euteleostomi</taxon>
        <taxon>Actinopterygii</taxon>
        <taxon>Neopterygii</taxon>
        <taxon>Teleostei</taxon>
        <taxon>Ostariophysi</taxon>
        <taxon>Cypriniformes</taxon>
        <taxon>Danionidae</taxon>
        <taxon>Danioninae</taxon>
        <taxon>Danionella</taxon>
    </lineage>
</organism>
<name>A0A553P9B9_9TELE</name>
<keyword evidence="1" id="KW-0732">Signal</keyword>
<keyword evidence="3" id="KW-1185">Reference proteome</keyword>
<dbReference type="Proteomes" id="UP000316079">
    <property type="component" value="Unassembled WGS sequence"/>
</dbReference>
<dbReference type="EMBL" id="SRMA01026717">
    <property type="protein sequence ID" value="TRY74272.1"/>
    <property type="molecule type" value="Genomic_DNA"/>
</dbReference>
<evidence type="ECO:0000256" key="1">
    <source>
        <dbReference type="SAM" id="SignalP"/>
    </source>
</evidence>
<protein>
    <recommendedName>
        <fullName evidence="4">Secreted protein</fullName>
    </recommendedName>
</protein>
<accession>A0A553P9B9</accession>
<dbReference type="AlphaFoldDB" id="A0A553P9B9"/>
<gene>
    <name evidence="2" type="ORF">DNTS_000465</name>
</gene>
<feature type="chain" id="PRO_5021766422" description="Secreted protein" evidence="1">
    <location>
        <begin position="25"/>
        <end position="128"/>
    </location>
</feature>
<reference evidence="2 3" key="1">
    <citation type="journal article" date="2019" name="Sci. Data">
        <title>Hybrid genome assembly and annotation of Danionella translucida.</title>
        <authorList>
            <person name="Kadobianskyi M."/>
            <person name="Schulze L."/>
            <person name="Schuelke M."/>
            <person name="Judkewitz B."/>
        </authorList>
    </citation>
    <scope>NUCLEOTIDE SEQUENCE [LARGE SCALE GENOMIC DNA]</scope>
    <source>
        <strain evidence="2 3">Bolton</strain>
    </source>
</reference>